<dbReference type="PANTHER" id="PTHR43016">
    <property type="entry name" value="PRESEQUENCE PROTEASE"/>
    <property type="match status" value="1"/>
</dbReference>
<keyword evidence="6 13" id="KW-0645">Protease</keyword>
<dbReference type="GO" id="GO:0016485">
    <property type="term" value="P:protein processing"/>
    <property type="evidence" value="ECO:0007669"/>
    <property type="project" value="TreeGrafter"/>
</dbReference>
<dbReference type="GO" id="GO:0005759">
    <property type="term" value="C:mitochondrial matrix"/>
    <property type="evidence" value="ECO:0007669"/>
    <property type="project" value="UniProtKB-SubCell"/>
</dbReference>
<keyword evidence="11" id="KW-0496">Mitochondrion</keyword>
<dbReference type="OrthoDB" id="10250783at2759"/>
<keyword evidence="9" id="KW-0862">Zinc</keyword>
<evidence type="ECO:0000256" key="7">
    <source>
        <dbReference type="ARBA" id="ARBA00022723"/>
    </source>
</evidence>
<dbReference type="Gene3D" id="3.30.830.10">
    <property type="entry name" value="Metalloenzyme, LuxS/M16 peptidase-like"/>
    <property type="match status" value="4"/>
</dbReference>
<dbReference type="FunFam" id="3.30.830.10:FF:000009">
    <property type="entry name" value="Presequence protease, mitochondrial"/>
    <property type="match status" value="1"/>
</dbReference>
<dbReference type="InterPro" id="IPR055130">
    <property type="entry name" value="PreP_C"/>
</dbReference>
<keyword evidence="8" id="KW-0378">Hydrolase</keyword>
<dbReference type="SUPFAM" id="SSF63411">
    <property type="entry name" value="LuxS/MPP-like metallohydrolase"/>
    <property type="match status" value="4"/>
</dbReference>
<keyword evidence="14" id="KW-1185">Reference proteome</keyword>
<protein>
    <recommendedName>
        <fullName evidence="5">Presequence protease, mitochondrial</fullName>
    </recommendedName>
</protein>
<evidence type="ECO:0000256" key="4">
    <source>
        <dbReference type="ARBA" id="ARBA00011853"/>
    </source>
</evidence>
<dbReference type="Proteomes" id="UP000192578">
    <property type="component" value="Unassembled WGS sequence"/>
</dbReference>
<organism evidence="13 14">
    <name type="scientific">Hypsibius exemplaris</name>
    <name type="common">Freshwater tardigrade</name>
    <dbReference type="NCBI Taxonomy" id="2072580"/>
    <lineage>
        <taxon>Eukaryota</taxon>
        <taxon>Metazoa</taxon>
        <taxon>Ecdysozoa</taxon>
        <taxon>Tardigrada</taxon>
        <taxon>Eutardigrada</taxon>
        <taxon>Parachela</taxon>
        <taxon>Hypsibioidea</taxon>
        <taxon>Hypsibiidae</taxon>
        <taxon>Hypsibius</taxon>
    </lineage>
</organism>
<evidence type="ECO:0000256" key="3">
    <source>
        <dbReference type="ARBA" id="ARBA00007575"/>
    </source>
</evidence>
<evidence type="ECO:0000256" key="2">
    <source>
        <dbReference type="ARBA" id="ARBA00004305"/>
    </source>
</evidence>
<evidence type="ECO:0000256" key="5">
    <source>
        <dbReference type="ARBA" id="ARBA00020167"/>
    </source>
</evidence>
<keyword evidence="10" id="KW-0482">Metalloprotease</keyword>
<dbReference type="PROSITE" id="PS00143">
    <property type="entry name" value="INSULINASE"/>
    <property type="match status" value="1"/>
</dbReference>
<name>A0A9X6NCA0_HYPEX</name>
<gene>
    <name evidence="13" type="ORF">BV898_14505</name>
</gene>
<comment type="caution">
    <text evidence="13">The sequence shown here is derived from an EMBL/GenBank/DDBJ whole genome shotgun (WGS) entry which is preliminary data.</text>
</comment>
<evidence type="ECO:0000256" key="6">
    <source>
        <dbReference type="ARBA" id="ARBA00022670"/>
    </source>
</evidence>
<dbReference type="GO" id="GO:0004222">
    <property type="term" value="F:metalloendopeptidase activity"/>
    <property type="evidence" value="ECO:0007669"/>
    <property type="project" value="InterPro"/>
</dbReference>
<keyword evidence="7" id="KW-0479">Metal-binding</keyword>
<dbReference type="InterPro" id="IPR001431">
    <property type="entry name" value="Pept_M16_Zn_BS"/>
</dbReference>
<dbReference type="Pfam" id="PF05193">
    <property type="entry name" value="Peptidase_M16_C"/>
    <property type="match status" value="1"/>
</dbReference>
<dbReference type="PANTHER" id="PTHR43016:SF13">
    <property type="entry name" value="PRESEQUENCE PROTEASE, MITOCHONDRIAL"/>
    <property type="match status" value="1"/>
</dbReference>
<proteinExistence type="inferred from homology"/>
<evidence type="ECO:0000256" key="8">
    <source>
        <dbReference type="ARBA" id="ARBA00022801"/>
    </source>
</evidence>
<sequence length="1051" mass="116943">MTLLSILTHAARSPTNSAIVHRLRAGTLSIITSRAPPSRQSHTKSPLISTLTTNDSISQSNIVADATAKYTIGQQICGFTVRQSQEIPELALHALFLEDAATGAEHLHITRADHNNVFGVGFRTPPTDSTGVAHILEHTVLCGSEKFPVRDPFFNMLHRSLSTFMNAMTSSDWTIYPFSTLNAKDYKNLMSVYLDAAFFPRLREMDFRQEGTRLEHEDLKDISSPIVFKGVVFNEMKGVFNNQENIFGRKIQNYLLPSGTYSIESGGDPLVIPSLTWEQLKSFHRANYHPSNARFFTYGDMPLEEHLDMIQGSVLKRFQRAKPNNAVNPEPRWTEPRAVTIEGPINQLAPPDKQTTVSVSYLLPEILDPFENFCMAVVGKLLISGPKAPFYKSLVQSGLGSDYSSGTGLDSSIREGIFAVGLKNVSETDAAKIEEIVHSTVDEVVKTGFDTERVEAILHEVELYLKHQSTSFGLHLFFNIMSPWTHDADPIQHMKHNEIVERFRQAVTQDPQFLQNKVKQYLQDNKHRLVLTMKPREDYEAGIKAKEDQLLALKLGEVDDARRKELFEQGNALAEEQSKKPDVSLLPTLTVSDIETSLPPVDIRRITYENTPIICITAPTNGVTYFRSLISTEKLDKELLPYLPLFCSIVTHMGAGEMDYRQLSQKVELKTGGLGVSEHASNHYSSTEKFEQGIVLSSYCLDRNIHDMFDLWAVVFNKLRLDDLEHFGELVKQTAAALASGLADHGHGYAMGHSAASIRSASKLKEQWNGISQVLLMKDVAESSDLTATLDKMRAIANHLLSNGRMRCSLNSTGATMNGALNELGEFLSGIASSTEDQHLVTDSLFFPKSLKTHLTFPFAVNYSSRCLPGPAFVEPAYASSRLLAKILSGKFLHREIREKGGAYGGGAKISHDGLFQFYSYRDPKTLETFDAFDRSIVWAANGSFTQQDLDEAKLSTFSEVDKPVAPGSQGAREFLFHVTDELYQAHRQRLLNASRDHLVEFAREYLQNPKYVASTILGPPSEEVQKDGWNVIAGAGEEAPKSPCQKGATA</sequence>
<comment type="similarity">
    <text evidence="3">Belongs to the peptidase M16 family. PreP subfamily.</text>
</comment>
<comment type="subunit">
    <text evidence="4">Monomer and homodimer; homodimerization is induced by binding of the substrate.</text>
</comment>
<dbReference type="Pfam" id="PF00675">
    <property type="entry name" value="Peptidase_M16"/>
    <property type="match status" value="1"/>
</dbReference>
<dbReference type="SMART" id="SM01264">
    <property type="entry name" value="M16C_associated"/>
    <property type="match status" value="1"/>
</dbReference>
<dbReference type="InterPro" id="IPR007863">
    <property type="entry name" value="Peptidase_M16_C"/>
</dbReference>
<dbReference type="EMBL" id="MTYJ01000178">
    <property type="protein sequence ID" value="OWA49973.1"/>
    <property type="molecule type" value="Genomic_DNA"/>
</dbReference>
<evidence type="ECO:0000256" key="10">
    <source>
        <dbReference type="ARBA" id="ARBA00023049"/>
    </source>
</evidence>
<reference evidence="14" key="1">
    <citation type="submission" date="2017-01" db="EMBL/GenBank/DDBJ databases">
        <title>Comparative genomics of anhydrobiosis in the tardigrade Hypsibius dujardini.</title>
        <authorList>
            <person name="Yoshida Y."/>
            <person name="Koutsovoulos G."/>
            <person name="Laetsch D."/>
            <person name="Stevens L."/>
            <person name="Kumar S."/>
            <person name="Horikawa D."/>
            <person name="Ishino K."/>
            <person name="Komine S."/>
            <person name="Tomita M."/>
            <person name="Blaxter M."/>
            <person name="Arakawa K."/>
        </authorList>
    </citation>
    <scope>NUCLEOTIDE SEQUENCE [LARGE SCALE GENOMIC DNA]</scope>
    <source>
        <strain evidence="14">Z151</strain>
    </source>
</reference>
<evidence type="ECO:0000313" key="13">
    <source>
        <dbReference type="EMBL" id="OWA49973.1"/>
    </source>
</evidence>
<evidence type="ECO:0000256" key="9">
    <source>
        <dbReference type="ARBA" id="ARBA00022833"/>
    </source>
</evidence>
<dbReference type="Pfam" id="PF08367">
    <property type="entry name" value="M16C_assoc"/>
    <property type="match status" value="1"/>
</dbReference>
<dbReference type="FunFam" id="3.30.830.10:FF:000020">
    <property type="entry name" value="Mitochondrial presequence protease"/>
    <property type="match status" value="1"/>
</dbReference>
<accession>A0A9X6NCA0</accession>
<feature type="domain" description="Peptidase M16C associated" evidence="12">
    <location>
        <begin position="533"/>
        <end position="780"/>
    </location>
</feature>
<dbReference type="AlphaFoldDB" id="A0A9X6NCA0"/>
<dbReference type="GO" id="GO:0046872">
    <property type="term" value="F:metal ion binding"/>
    <property type="evidence" value="ECO:0007669"/>
    <property type="project" value="UniProtKB-KW"/>
</dbReference>
<evidence type="ECO:0000256" key="1">
    <source>
        <dbReference type="ARBA" id="ARBA00001947"/>
    </source>
</evidence>
<evidence type="ECO:0000259" key="12">
    <source>
        <dbReference type="SMART" id="SM01264"/>
    </source>
</evidence>
<dbReference type="InterPro" id="IPR011249">
    <property type="entry name" value="Metalloenz_LuxS/M16"/>
</dbReference>
<dbReference type="FunFam" id="3.30.830.10:FF:000011">
    <property type="entry name" value="Presequence protease, mitochondrial"/>
    <property type="match status" value="1"/>
</dbReference>
<comment type="cofactor">
    <cofactor evidence="1">
        <name>Zn(2+)</name>
        <dbReference type="ChEBI" id="CHEBI:29105"/>
    </cofactor>
</comment>
<dbReference type="InterPro" id="IPR011765">
    <property type="entry name" value="Pept_M16_N"/>
</dbReference>
<dbReference type="Pfam" id="PF22516">
    <property type="entry name" value="PreP_C"/>
    <property type="match status" value="1"/>
</dbReference>
<evidence type="ECO:0000313" key="14">
    <source>
        <dbReference type="Proteomes" id="UP000192578"/>
    </source>
</evidence>
<evidence type="ECO:0000256" key="11">
    <source>
        <dbReference type="ARBA" id="ARBA00023128"/>
    </source>
</evidence>
<comment type="subcellular location">
    <subcellularLocation>
        <location evidence="2">Mitochondrion matrix</location>
    </subcellularLocation>
</comment>
<dbReference type="InterPro" id="IPR013578">
    <property type="entry name" value="Peptidase_M16C_assoc"/>
</dbReference>